<name>A0A7Z1AXC9_9PSEU</name>
<keyword evidence="2" id="KW-1185">Reference proteome</keyword>
<sequence>MAVTRRPRLFALHGIDAVTEREILGWGMDFAPSRKALLYLPNDSVTYYSDSAERAAHRYAMTGDIELTWL</sequence>
<dbReference type="AlphaFoldDB" id="A0A7Z1AXC9"/>
<organism evidence="1 2">
    <name type="scientific">Actinophytocola xinjiangensis</name>
    <dbReference type="NCBI Taxonomy" id="485602"/>
    <lineage>
        <taxon>Bacteria</taxon>
        <taxon>Bacillati</taxon>
        <taxon>Actinomycetota</taxon>
        <taxon>Actinomycetes</taxon>
        <taxon>Pseudonocardiales</taxon>
        <taxon>Pseudonocardiaceae</taxon>
    </lineage>
</organism>
<dbReference type="Proteomes" id="UP000185696">
    <property type="component" value="Unassembled WGS sequence"/>
</dbReference>
<evidence type="ECO:0000313" key="1">
    <source>
        <dbReference type="EMBL" id="OLF07585.1"/>
    </source>
</evidence>
<reference evidence="1 2" key="1">
    <citation type="submission" date="2016-12" db="EMBL/GenBank/DDBJ databases">
        <title>The draft genome sequence of Actinophytocola xinjiangensis.</title>
        <authorList>
            <person name="Wang W."/>
            <person name="Yuan L."/>
        </authorList>
    </citation>
    <scope>NUCLEOTIDE SEQUENCE [LARGE SCALE GENOMIC DNA]</scope>
    <source>
        <strain evidence="1 2">CGMCC 4.4663</strain>
    </source>
</reference>
<evidence type="ECO:0000313" key="2">
    <source>
        <dbReference type="Proteomes" id="UP000185696"/>
    </source>
</evidence>
<accession>A0A7Z1AXC9</accession>
<proteinExistence type="predicted"/>
<protein>
    <submittedName>
        <fullName evidence="1">Uncharacterized protein</fullName>
    </submittedName>
</protein>
<gene>
    <name evidence="1" type="ORF">BLA60_27090</name>
</gene>
<dbReference type="EMBL" id="MSIF01000015">
    <property type="protein sequence ID" value="OLF07585.1"/>
    <property type="molecule type" value="Genomic_DNA"/>
</dbReference>
<comment type="caution">
    <text evidence="1">The sequence shown here is derived from an EMBL/GenBank/DDBJ whole genome shotgun (WGS) entry which is preliminary data.</text>
</comment>